<sequence length="963" mass="111971">MDFFTIILTGASAESVAREYASAFIAAIFADPHNWHVKVSHKFVGQCFKVLGLKFNVSVKAFRETQDHPYRNDNSNYIFHVVPFVMTTVDSFLDILPTLLVRYTKGLEQERNTSQTPDDKRFDEMTDLLACYLKVVFTWTKVVHSIFATMHQEPSADDKYLYEPVARMSFSILCGLAKLLPTHSDSFDGFKLICLTLTIDARYGLFFKATSRLILKPMLDMFREHFGTFCSVENSALGFVYYVLTIVREKDDNYIMAYEFLESMLKQLAENQQKDQCDTLYLRHFTNELITDKFLALQFEVFKTSKNKPLLVATLQYILTLQRHIVSAERFPMRFHEIILELLIRLPRAFATVHSMAAELYVALAQRQYTEMEIGIHIMETYIKSQHSRPRNLTFAQFRVQLTRYLKKLMQHFPAAKRFDIYVYLITAEEVRIEQSLIAAQCICVLFDLHRLEYSASEESREQMHKLLRVWPALISSQQKATRAVLYSVYSAVDFMAVASHDLELLLTLETFCLDMFLHDETLSESEFYGLYKNLSYSVRATGNSQLYITAAQALQDEYAQLQAELNATDVEATQREDPELLEAFAQYLRRLHALLRANNNKLSRDHLAEIMDTLATNLLKRPQQNDKLSLFGSESLAYILIRLHNAQQRGKLKDRDLIGLAKQLRDFCVCELSKPAQDFKRTKFFFCSVILLHLGLKSSFHLDDETYDVLLRCLTVTTWRSHTSCNQLIQRYMHEMHILFRRMITCDQIVFPNNRVWKVLLHNNVLRKAPQVLKSELKLLVCVLLEHRICSFVHCLPVIQLRFSNNNTANKWVVDTLRLIKDHASVMDAWVLRWIVFKDSINLLLKNMSVLRLEATNSYRNRLVPLQHLQLIVMNMRLKEVHFQYIGRSIYGLKKVAAGSKERAKLETFINHISAFKYRCEDEHSAASTSEDFEGKLMPLPPGPMTLWQHESMKDLDLLKAK</sequence>
<evidence type="ECO:0000256" key="1">
    <source>
        <dbReference type="SAM" id="Coils"/>
    </source>
</evidence>
<dbReference type="KEGG" id="dpo:4811981"/>
<dbReference type="FunCoup" id="A0A6I8UBC3">
    <property type="interactions" value="5"/>
</dbReference>
<dbReference type="RefSeq" id="XP_001352778.4">
    <property type="nucleotide sequence ID" value="XM_001352742.4"/>
</dbReference>
<proteinExistence type="predicted"/>
<protein>
    <submittedName>
        <fullName evidence="3">Uncharacterized protein sunn</fullName>
    </submittedName>
</protein>
<dbReference type="ExpressionAtlas" id="A0A6I8UBC3">
    <property type="expression patterns" value="baseline"/>
</dbReference>
<accession>A0A6I8UBC3</accession>
<gene>
    <name evidence="3" type="primary">sunn</name>
</gene>
<feature type="coiled-coil region" evidence="1">
    <location>
        <begin position="545"/>
        <end position="572"/>
    </location>
</feature>
<keyword evidence="1" id="KW-0175">Coiled coil</keyword>
<organism evidence="2 3">
    <name type="scientific">Drosophila pseudoobscura pseudoobscura</name>
    <name type="common">Fruit fly</name>
    <dbReference type="NCBI Taxonomy" id="46245"/>
    <lineage>
        <taxon>Eukaryota</taxon>
        <taxon>Metazoa</taxon>
        <taxon>Ecdysozoa</taxon>
        <taxon>Arthropoda</taxon>
        <taxon>Hexapoda</taxon>
        <taxon>Insecta</taxon>
        <taxon>Pterygota</taxon>
        <taxon>Neoptera</taxon>
        <taxon>Endopterygota</taxon>
        <taxon>Diptera</taxon>
        <taxon>Brachycera</taxon>
        <taxon>Muscomorpha</taxon>
        <taxon>Ephydroidea</taxon>
        <taxon>Drosophilidae</taxon>
        <taxon>Drosophila</taxon>
        <taxon>Sophophora</taxon>
    </lineage>
</organism>
<reference evidence="3" key="1">
    <citation type="submission" date="2025-08" db="UniProtKB">
        <authorList>
            <consortium name="RefSeq"/>
        </authorList>
    </citation>
    <scope>IDENTIFICATION</scope>
    <source>
        <strain evidence="3">MV-25-SWS-2005</strain>
        <tissue evidence="3">Whole body</tissue>
    </source>
</reference>
<evidence type="ECO:0000313" key="2">
    <source>
        <dbReference type="Proteomes" id="UP000001819"/>
    </source>
</evidence>
<keyword evidence="2" id="KW-1185">Reference proteome</keyword>
<dbReference type="Proteomes" id="UP000001819">
    <property type="component" value="Chromosome X"/>
</dbReference>
<name>A0A6I8UBC3_DROPS</name>
<dbReference type="InParanoid" id="A0A6I8UBC3"/>
<dbReference type="AlphaFoldDB" id="A0A6I8UBC3"/>
<evidence type="ECO:0000313" key="3">
    <source>
        <dbReference type="RefSeq" id="XP_001352778.4"/>
    </source>
</evidence>